<comment type="caution">
    <text evidence="1">The sequence shown here is derived from an EMBL/GenBank/DDBJ whole genome shotgun (WGS) entry which is preliminary data.</text>
</comment>
<accession>A0A8T2UGF0</accession>
<sequence>MPFLKVILINANDESNRMLRAKAIQYLSLVEMAVGKEKFGQDAKQVVEVLLNR</sequence>
<reference evidence="1" key="1">
    <citation type="submission" date="2021-08" db="EMBL/GenBank/DDBJ databases">
        <title>WGS assembly of Ceratopteris richardii.</title>
        <authorList>
            <person name="Marchant D.B."/>
            <person name="Chen G."/>
            <person name="Jenkins J."/>
            <person name="Shu S."/>
            <person name="Leebens-Mack J."/>
            <person name="Grimwood J."/>
            <person name="Schmutz J."/>
            <person name="Soltis P."/>
            <person name="Soltis D."/>
            <person name="Chen Z.-H."/>
        </authorList>
    </citation>
    <scope>NUCLEOTIDE SEQUENCE</scope>
    <source>
        <strain evidence="1">Whitten #5841</strain>
        <tissue evidence="1">Leaf</tissue>
    </source>
</reference>
<evidence type="ECO:0000313" key="2">
    <source>
        <dbReference type="Proteomes" id="UP000825935"/>
    </source>
</evidence>
<dbReference type="InterPro" id="IPR011989">
    <property type="entry name" value="ARM-like"/>
</dbReference>
<protein>
    <submittedName>
        <fullName evidence="1">Uncharacterized protein</fullName>
    </submittedName>
</protein>
<dbReference type="OrthoDB" id="1698591at2759"/>
<dbReference type="EMBL" id="CM035412">
    <property type="protein sequence ID" value="KAH7432916.1"/>
    <property type="molecule type" value="Genomic_DNA"/>
</dbReference>
<organism evidence="1 2">
    <name type="scientific">Ceratopteris richardii</name>
    <name type="common">Triangle waterfern</name>
    <dbReference type="NCBI Taxonomy" id="49495"/>
    <lineage>
        <taxon>Eukaryota</taxon>
        <taxon>Viridiplantae</taxon>
        <taxon>Streptophyta</taxon>
        <taxon>Embryophyta</taxon>
        <taxon>Tracheophyta</taxon>
        <taxon>Polypodiopsida</taxon>
        <taxon>Polypodiidae</taxon>
        <taxon>Polypodiales</taxon>
        <taxon>Pteridineae</taxon>
        <taxon>Pteridaceae</taxon>
        <taxon>Parkerioideae</taxon>
        <taxon>Ceratopteris</taxon>
    </lineage>
</organism>
<dbReference type="Proteomes" id="UP000825935">
    <property type="component" value="Chromosome 7"/>
</dbReference>
<keyword evidence="2" id="KW-1185">Reference proteome</keyword>
<proteinExistence type="predicted"/>
<dbReference type="AlphaFoldDB" id="A0A8T2UGF0"/>
<evidence type="ECO:0000313" key="1">
    <source>
        <dbReference type="EMBL" id="KAH7432916.1"/>
    </source>
</evidence>
<dbReference type="Gene3D" id="1.25.10.10">
    <property type="entry name" value="Leucine-rich Repeat Variant"/>
    <property type="match status" value="1"/>
</dbReference>
<name>A0A8T2UGF0_CERRI</name>
<gene>
    <name evidence="1" type="ORF">KP509_07G046000</name>
</gene>